<keyword evidence="1" id="KW-0812">Transmembrane</keyword>
<reference evidence="3" key="1">
    <citation type="submission" date="2016-05" db="EMBL/GenBank/DDBJ databases">
        <authorList>
            <person name="Dupont C."/>
            <person name="Santoro A."/>
        </authorList>
    </citation>
    <scope>NUCLEOTIDE SEQUENCE [LARGE SCALE GENOMIC DNA]</scope>
    <source>
        <strain evidence="3">U25</strain>
    </source>
</reference>
<dbReference type="EMBL" id="LXWN01000002">
    <property type="protein sequence ID" value="PTL87594.1"/>
    <property type="molecule type" value="Genomic_DNA"/>
</dbReference>
<dbReference type="CDD" id="cd06464">
    <property type="entry name" value="ACD_sHsps-like"/>
    <property type="match status" value="1"/>
</dbReference>
<sequence>MPIKIKDALYLVKLILCVLSKYANATQPTEKSLNYVVPIILLIFFGLVYAMSLRADNGFVSFILIGIALVTIVYWTRVIKKMVVTQKPKFTAREQESKNWVYDLIKGDNETVFVAEVPGPEDKIAVRLIDGILYIRGSQGFSKEVQIEGPKEMEIGDFKYRNGVLTLRIRTSEAL</sequence>
<comment type="caution">
    <text evidence="2">The sequence shown here is derived from an EMBL/GenBank/DDBJ whole genome shotgun (WGS) entry which is preliminary data.</text>
</comment>
<evidence type="ECO:0000313" key="3">
    <source>
        <dbReference type="Proteomes" id="UP000241022"/>
    </source>
</evidence>
<feature type="transmembrane region" description="Helical" evidence="1">
    <location>
        <begin position="59"/>
        <end position="76"/>
    </location>
</feature>
<evidence type="ECO:0000313" key="2">
    <source>
        <dbReference type="EMBL" id="PTL87594.1"/>
    </source>
</evidence>
<evidence type="ECO:0000256" key="1">
    <source>
        <dbReference type="SAM" id="Phobius"/>
    </source>
</evidence>
<organism evidence="2 3">
    <name type="scientific">Candidatus Nitrosopelagicus brevis</name>
    <dbReference type="NCBI Taxonomy" id="1410606"/>
    <lineage>
        <taxon>Archaea</taxon>
        <taxon>Nitrososphaerota</taxon>
    </lineage>
</organism>
<dbReference type="AlphaFoldDB" id="A0A2R6TAB0"/>
<keyword evidence="1" id="KW-1133">Transmembrane helix</keyword>
<dbReference type="InterPro" id="IPR008978">
    <property type="entry name" value="HSP20-like_chaperone"/>
</dbReference>
<reference evidence="2 3" key="2">
    <citation type="submission" date="2018-04" db="EMBL/GenBank/DDBJ databases">
        <title>Transcriptomics of ammonia oxidizing archaea.</title>
        <authorList>
            <person name="Carini P."/>
        </authorList>
    </citation>
    <scope>NUCLEOTIDE SEQUENCE [LARGE SCALE GENOMIC DNA]</scope>
    <source>
        <strain evidence="2 3">U25</strain>
    </source>
</reference>
<accession>A0A2R6TAB0</accession>
<dbReference type="Proteomes" id="UP000241022">
    <property type="component" value="Unassembled WGS sequence"/>
</dbReference>
<name>A0A2R6TAB0_9ARCH</name>
<keyword evidence="3" id="KW-1185">Reference proteome</keyword>
<proteinExistence type="predicted"/>
<feature type="transmembrane region" description="Helical" evidence="1">
    <location>
        <begin position="35"/>
        <end position="52"/>
    </location>
</feature>
<gene>
    <name evidence="2" type="ORF">A7X95_06910</name>
</gene>
<evidence type="ECO:0008006" key="4">
    <source>
        <dbReference type="Google" id="ProtNLM"/>
    </source>
</evidence>
<keyword evidence="1" id="KW-0472">Membrane</keyword>
<dbReference type="SUPFAM" id="SSF49764">
    <property type="entry name" value="HSP20-like chaperones"/>
    <property type="match status" value="1"/>
</dbReference>
<protein>
    <recommendedName>
        <fullName evidence="4">Hsp20/alpha crystallin family protein</fullName>
    </recommendedName>
</protein>